<name>A0AAN9T1K9_PSOTE</name>
<dbReference type="InterPro" id="IPR010851">
    <property type="entry name" value="DEFL"/>
</dbReference>
<dbReference type="PANTHER" id="PTHR33830">
    <property type="entry name" value="DEFENSIN-LIKE PROTEIN 184-RELATED"/>
    <property type="match status" value="1"/>
</dbReference>
<dbReference type="PANTHER" id="PTHR33830:SF21">
    <property type="entry name" value="DEFENSIN-LIKE PROTEIN 165-RELATED"/>
    <property type="match status" value="1"/>
</dbReference>
<evidence type="ECO:0000313" key="7">
    <source>
        <dbReference type="EMBL" id="KAK7405228.1"/>
    </source>
</evidence>
<keyword evidence="5" id="KW-1015">Disulfide bond</keyword>
<comment type="caution">
    <text evidence="7">The sequence shown here is derived from an EMBL/GenBank/DDBJ whole genome shotgun (WGS) entry which is preliminary data.</text>
</comment>
<dbReference type="GO" id="GO:0031640">
    <property type="term" value="P:killing of cells of another organism"/>
    <property type="evidence" value="ECO:0007669"/>
    <property type="project" value="UniProtKB-KW"/>
</dbReference>
<feature type="signal peptide" evidence="6">
    <location>
        <begin position="1"/>
        <end position="25"/>
    </location>
</feature>
<comment type="similarity">
    <text evidence="1">Belongs to the DEFL family.</text>
</comment>
<evidence type="ECO:0000256" key="5">
    <source>
        <dbReference type="ARBA" id="ARBA00023157"/>
    </source>
</evidence>
<evidence type="ECO:0008006" key="9">
    <source>
        <dbReference type="Google" id="ProtNLM"/>
    </source>
</evidence>
<dbReference type="EMBL" id="JAYMYS010000002">
    <property type="protein sequence ID" value="KAK7405228.1"/>
    <property type="molecule type" value="Genomic_DNA"/>
</dbReference>
<dbReference type="Pfam" id="PF07333">
    <property type="entry name" value="SLR1-BP"/>
    <property type="match status" value="1"/>
</dbReference>
<dbReference type="GO" id="GO:0050832">
    <property type="term" value="P:defense response to fungus"/>
    <property type="evidence" value="ECO:0007669"/>
    <property type="project" value="UniProtKB-KW"/>
</dbReference>
<proteinExistence type="inferred from homology"/>
<keyword evidence="2" id="KW-0929">Antimicrobial</keyword>
<organism evidence="7 8">
    <name type="scientific">Psophocarpus tetragonolobus</name>
    <name type="common">Winged bean</name>
    <name type="synonym">Dolichos tetragonolobus</name>
    <dbReference type="NCBI Taxonomy" id="3891"/>
    <lineage>
        <taxon>Eukaryota</taxon>
        <taxon>Viridiplantae</taxon>
        <taxon>Streptophyta</taxon>
        <taxon>Embryophyta</taxon>
        <taxon>Tracheophyta</taxon>
        <taxon>Spermatophyta</taxon>
        <taxon>Magnoliopsida</taxon>
        <taxon>eudicotyledons</taxon>
        <taxon>Gunneridae</taxon>
        <taxon>Pentapetalae</taxon>
        <taxon>rosids</taxon>
        <taxon>fabids</taxon>
        <taxon>Fabales</taxon>
        <taxon>Fabaceae</taxon>
        <taxon>Papilionoideae</taxon>
        <taxon>50 kb inversion clade</taxon>
        <taxon>NPAAA clade</taxon>
        <taxon>indigoferoid/millettioid clade</taxon>
        <taxon>Phaseoleae</taxon>
        <taxon>Psophocarpus</taxon>
    </lineage>
</organism>
<evidence type="ECO:0000256" key="4">
    <source>
        <dbReference type="ARBA" id="ARBA00022821"/>
    </source>
</evidence>
<keyword evidence="8" id="KW-1185">Reference proteome</keyword>
<keyword evidence="3" id="KW-0295">Fungicide</keyword>
<evidence type="ECO:0000313" key="8">
    <source>
        <dbReference type="Proteomes" id="UP001386955"/>
    </source>
</evidence>
<feature type="chain" id="PRO_5042972990" description="Defensin-like protein" evidence="6">
    <location>
        <begin position="26"/>
        <end position="84"/>
    </location>
</feature>
<evidence type="ECO:0000256" key="1">
    <source>
        <dbReference type="ARBA" id="ARBA00006722"/>
    </source>
</evidence>
<gene>
    <name evidence="7" type="ORF">VNO78_06427</name>
</gene>
<evidence type="ECO:0000256" key="3">
    <source>
        <dbReference type="ARBA" id="ARBA00022577"/>
    </source>
</evidence>
<protein>
    <recommendedName>
        <fullName evidence="9">Defensin-like protein</fullName>
    </recommendedName>
</protein>
<accession>A0AAN9T1K9</accession>
<keyword evidence="4" id="KW-0611">Plant defense</keyword>
<evidence type="ECO:0000256" key="2">
    <source>
        <dbReference type="ARBA" id="ARBA00022529"/>
    </source>
</evidence>
<reference evidence="7 8" key="1">
    <citation type="submission" date="2024-01" db="EMBL/GenBank/DDBJ databases">
        <title>The genomes of 5 underutilized Papilionoideae crops provide insights into root nodulation and disease resistanc.</title>
        <authorList>
            <person name="Jiang F."/>
        </authorList>
    </citation>
    <scope>NUCLEOTIDE SEQUENCE [LARGE SCALE GENOMIC DNA]</scope>
    <source>
        <strain evidence="7">DUOXIRENSHENG_FW03</strain>
        <tissue evidence="7">Leaves</tissue>
    </source>
</reference>
<dbReference type="AlphaFoldDB" id="A0AAN9T1K9"/>
<evidence type="ECO:0000256" key="6">
    <source>
        <dbReference type="SAM" id="SignalP"/>
    </source>
</evidence>
<sequence length="84" mass="9315">MAKISLTTIFTLALILTVISRRSEAIIDSKCSKVLQQTDCVILKCRSDCLQQYNGAGQCLGRNPYKCVCIYDCPPQNNMVNVPT</sequence>
<dbReference type="Proteomes" id="UP001386955">
    <property type="component" value="Unassembled WGS sequence"/>
</dbReference>
<keyword evidence="6" id="KW-0732">Signal</keyword>